<proteinExistence type="predicted"/>
<evidence type="ECO:0008006" key="6">
    <source>
        <dbReference type="Google" id="ProtNLM"/>
    </source>
</evidence>
<dbReference type="PANTHER" id="PTHR37042:SF4">
    <property type="entry name" value="OUTER MEMBRANE PROTEIN RV1973"/>
    <property type="match status" value="1"/>
</dbReference>
<reference evidence="4 5" key="1">
    <citation type="submission" date="2012-02" db="EMBL/GenBank/DDBJ databases">
        <title>Whole genome shotgun sequence of Gordonia sputi NBRC 100414.</title>
        <authorList>
            <person name="Yoshida I."/>
            <person name="Hosoyama A."/>
            <person name="Tsuchikane K."/>
            <person name="Katsumata H."/>
            <person name="Yamazaki S."/>
            <person name="Fujita N."/>
        </authorList>
    </citation>
    <scope>NUCLEOTIDE SEQUENCE [LARGE SCALE GENOMIC DNA]</scope>
    <source>
        <strain evidence="4 5">NBRC 100414</strain>
    </source>
</reference>
<evidence type="ECO:0000313" key="5">
    <source>
        <dbReference type="Proteomes" id="UP000005845"/>
    </source>
</evidence>
<dbReference type="GO" id="GO:0016020">
    <property type="term" value="C:membrane"/>
    <property type="evidence" value="ECO:0007669"/>
    <property type="project" value="UniProtKB-SubCell"/>
</dbReference>
<accession>H5TXR2</accession>
<evidence type="ECO:0000256" key="3">
    <source>
        <dbReference type="SAM" id="Phobius"/>
    </source>
</evidence>
<keyword evidence="3" id="KW-0812">Transmembrane</keyword>
<protein>
    <recommendedName>
        <fullName evidence="6">Mce-associated membrane protein</fullName>
    </recommendedName>
</protein>
<dbReference type="Proteomes" id="UP000005845">
    <property type="component" value="Unassembled WGS sequence"/>
</dbReference>
<dbReference type="RefSeq" id="WP_005203878.1">
    <property type="nucleotide sequence ID" value="NZ_BAFC01000042.1"/>
</dbReference>
<evidence type="ECO:0000256" key="1">
    <source>
        <dbReference type="ARBA" id="ARBA00004370"/>
    </source>
</evidence>
<dbReference type="EMBL" id="BAFC01000042">
    <property type="protein sequence ID" value="GAB38270.1"/>
    <property type="molecule type" value="Genomic_DNA"/>
</dbReference>
<keyword evidence="5" id="KW-1185">Reference proteome</keyword>
<comment type="caution">
    <text evidence="4">The sequence shown here is derived from an EMBL/GenBank/DDBJ whole genome shotgun (WGS) entry which is preliminary data.</text>
</comment>
<name>H5TXR2_9ACTN</name>
<keyword evidence="2 3" id="KW-0472">Membrane</keyword>
<dbReference type="PANTHER" id="PTHR37042">
    <property type="entry name" value="OUTER MEMBRANE PROTEIN RV1973"/>
    <property type="match status" value="1"/>
</dbReference>
<organism evidence="4 5">
    <name type="scientific">Gordonia sputi NBRC 100414</name>
    <dbReference type="NCBI Taxonomy" id="1089453"/>
    <lineage>
        <taxon>Bacteria</taxon>
        <taxon>Bacillati</taxon>
        <taxon>Actinomycetota</taxon>
        <taxon>Actinomycetes</taxon>
        <taxon>Mycobacteriales</taxon>
        <taxon>Gordoniaceae</taxon>
        <taxon>Gordonia</taxon>
    </lineage>
</organism>
<evidence type="ECO:0000256" key="2">
    <source>
        <dbReference type="ARBA" id="ARBA00023136"/>
    </source>
</evidence>
<dbReference type="AlphaFoldDB" id="H5TXR2"/>
<feature type="transmembrane region" description="Helical" evidence="3">
    <location>
        <begin position="23"/>
        <end position="42"/>
    </location>
</feature>
<gene>
    <name evidence="4" type="ORF">GOSPT_042_00190</name>
</gene>
<sequence length="187" mass="19608">MSAGAGTRPLVAHHRLPRRARRALLAASLIVVVALVVAAVSWTRAYTDRPSPDDAARSALLTATERIVEQTLRVAPNASDKQRDTVAAGLTDPLATRYALHGPDAVLPGAVAGRLTVGADVLDAGVASYTTSAARVLVFVDETLGNSAGSSDENSPTRTPIARWAHMRSVDGNWLLADLTPVGDITR</sequence>
<keyword evidence="3" id="KW-1133">Transmembrane helix</keyword>
<evidence type="ECO:0000313" key="4">
    <source>
        <dbReference type="EMBL" id="GAB38270.1"/>
    </source>
</evidence>
<dbReference type="eggNOG" id="ENOG5031VUN">
    <property type="taxonomic scope" value="Bacteria"/>
</dbReference>
<comment type="subcellular location">
    <subcellularLocation>
        <location evidence="1">Membrane</location>
    </subcellularLocation>
</comment>